<keyword evidence="2" id="KW-1185">Reference proteome</keyword>
<dbReference type="RefSeq" id="WP_283230688.1">
    <property type="nucleotide sequence ID" value="NZ_JASGBQ010000009.1"/>
</dbReference>
<reference evidence="1 2" key="1">
    <citation type="submission" date="2023-05" db="EMBL/GenBank/DDBJ databases">
        <title>[ruminococcus] sp. nov., isolated from a pig farm feces dump.</title>
        <authorList>
            <person name="Chang Y.-H."/>
        </authorList>
    </citation>
    <scope>NUCLEOTIDE SEQUENCE [LARGE SCALE GENOMIC DNA]</scope>
    <source>
        <strain evidence="1 2">YH-rum2234</strain>
    </source>
</reference>
<evidence type="ECO:0000313" key="1">
    <source>
        <dbReference type="EMBL" id="MDI9242239.1"/>
    </source>
</evidence>
<gene>
    <name evidence="1" type="ORF">QJ036_07065</name>
</gene>
<protein>
    <submittedName>
        <fullName evidence="1">Uncharacterized protein</fullName>
    </submittedName>
</protein>
<dbReference type="SUPFAM" id="SSF69304">
    <property type="entry name" value="Tricorn protease N-terminal domain"/>
    <property type="match status" value="1"/>
</dbReference>
<name>A0AAP4BDA9_9FIRM</name>
<accession>A0AAP4BDA9</accession>
<dbReference type="Proteomes" id="UP001300383">
    <property type="component" value="Unassembled WGS sequence"/>
</dbReference>
<proteinExistence type="predicted"/>
<organism evidence="1 2">
    <name type="scientific">Fusibacillus kribbianus</name>
    <dbReference type="NCBI Taxonomy" id="3044208"/>
    <lineage>
        <taxon>Bacteria</taxon>
        <taxon>Bacillati</taxon>
        <taxon>Bacillota</taxon>
        <taxon>Clostridia</taxon>
        <taxon>Lachnospirales</taxon>
        <taxon>Lachnospiraceae</taxon>
        <taxon>Fusibacillus</taxon>
    </lineage>
</organism>
<dbReference type="AlphaFoldDB" id="A0AAP4BDA9"/>
<dbReference type="EMBL" id="JASGBQ010000009">
    <property type="protein sequence ID" value="MDI9242239.1"/>
    <property type="molecule type" value="Genomic_DNA"/>
</dbReference>
<comment type="caution">
    <text evidence="1">The sequence shown here is derived from an EMBL/GenBank/DDBJ whole genome shotgun (WGS) entry which is preliminary data.</text>
</comment>
<sequence>MEDGFLYKKYKPREYTILEYYEYESGAYLPLCSRVNCTHDTETCTAVRLGNNAETIGRLGDKWYYLLWEGWSYGFYSADLDGQNEQKIGSIDHTTGRVHIFFDNSCVYTAEEPVFDEETEQWSFDHWFAGLYQYHFDTEEEELLQPVVEDGSYEVLGKYENQLLYYYTESKDEPFILRALNLETGDVTEPLGKTEVHIGDRLSENYFIYRILKGNSFQIMELNLETGEQKEIMAGKNMSQSFFWSQNLKLITLFDQDGNYEMYQYLDTEEVKQIRKGTYDPYYTVIEALDDRVILNVYMNKEMAENVLAEISREDFLSGKDNWTLLEY</sequence>
<evidence type="ECO:0000313" key="2">
    <source>
        <dbReference type="Proteomes" id="UP001300383"/>
    </source>
</evidence>